<comment type="similarity">
    <text evidence="2 14">Belongs to the HisA/HisF family.</text>
</comment>
<comment type="function">
    <text evidence="9">IGPS catalyzes the conversion of PRFAR and glutamine to IGP, AICAR and glutamate. The HisF subunit catalyzes the cyclization activity that produces IGP and AICAR from PRFAR using the ammonia provided by the HisH subunit.</text>
</comment>
<comment type="pathway">
    <text evidence="1">Amino-acid biosynthesis; L-histidine biosynthesis; L-histidine from 5-phospho-alpha-D-ribose 1-diphosphate: step 5/9.</text>
</comment>
<dbReference type="RefSeq" id="WP_089938098.1">
    <property type="nucleotide sequence ID" value="NZ_CAKOEX010000002.1"/>
</dbReference>
<evidence type="ECO:0000256" key="13">
    <source>
        <dbReference type="ARBA" id="ARBA00047838"/>
    </source>
</evidence>
<evidence type="ECO:0000256" key="8">
    <source>
        <dbReference type="ARBA" id="ARBA00023239"/>
    </source>
</evidence>
<protein>
    <recommendedName>
        <fullName evidence="5">Imidazole glycerol phosphate synthase subunit HisF</fullName>
        <ecNumber evidence="4">4.3.2.10</ecNumber>
    </recommendedName>
    <alternativeName>
        <fullName evidence="10">IGP synthase cyclase subunit</fullName>
    </alternativeName>
    <alternativeName>
        <fullName evidence="11">IGP synthase subunit HisF</fullName>
    </alternativeName>
    <alternativeName>
        <fullName evidence="12">ImGP synthase subunit HisF</fullName>
    </alternativeName>
</protein>
<evidence type="ECO:0000256" key="7">
    <source>
        <dbReference type="ARBA" id="ARBA00023102"/>
    </source>
</evidence>
<dbReference type="NCBIfam" id="TIGR00735">
    <property type="entry name" value="hisF"/>
    <property type="match status" value="1"/>
</dbReference>
<evidence type="ECO:0000256" key="4">
    <source>
        <dbReference type="ARBA" id="ARBA00012809"/>
    </source>
</evidence>
<comment type="subunit">
    <text evidence="3">Heterodimer of HisH and HisF.</text>
</comment>
<dbReference type="Gene3D" id="3.20.20.70">
    <property type="entry name" value="Aldolase class I"/>
    <property type="match status" value="1"/>
</dbReference>
<dbReference type="EMBL" id="QEKT01000002">
    <property type="protein sequence ID" value="PVY85356.1"/>
    <property type="molecule type" value="Genomic_DNA"/>
</dbReference>
<dbReference type="PANTHER" id="PTHR21235">
    <property type="entry name" value="IMIDAZOLE GLYCEROL PHOSPHATE SYNTHASE SUBUNIT HISF/H IGP SYNTHASE SUBUNIT HISF/H"/>
    <property type="match status" value="1"/>
</dbReference>
<dbReference type="Proteomes" id="UP000245433">
    <property type="component" value="Unassembled WGS sequence"/>
</dbReference>
<dbReference type="CDD" id="cd04731">
    <property type="entry name" value="HisF"/>
    <property type="match status" value="1"/>
</dbReference>
<evidence type="ECO:0000256" key="14">
    <source>
        <dbReference type="RuleBase" id="RU003657"/>
    </source>
</evidence>
<comment type="catalytic activity">
    <reaction evidence="13">
        <text>5-[(5-phospho-1-deoxy-D-ribulos-1-ylimino)methylamino]-1-(5-phospho-beta-D-ribosyl)imidazole-4-carboxamide + L-glutamine = D-erythro-1-(imidazol-4-yl)glycerol 3-phosphate + 5-amino-1-(5-phospho-beta-D-ribosyl)imidazole-4-carboxamide + L-glutamate + H(+)</text>
        <dbReference type="Rhea" id="RHEA:24793"/>
        <dbReference type="ChEBI" id="CHEBI:15378"/>
        <dbReference type="ChEBI" id="CHEBI:29985"/>
        <dbReference type="ChEBI" id="CHEBI:58278"/>
        <dbReference type="ChEBI" id="CHEBI:58359"/>
        <dbReference type="ChEBI" id="CHEBI:58475"/>
        <dbReference type="ChEBI" id="CHEBI:58525"/>
        <dbReference type="EC" id="4.3.2.10"/>
    </reaction>
</comment>
<dbReference type="GO" id="GO:0016829">
    <property type="term" value="F:lyase activity"/>
    <property type="evidence" value="ECO:0007669"/>
    <property type="project" value="UniProtKB-KW"/>
</dbReference>
<evidence type="ECO:0000256" key="6">
    <source>
        <dbReference type="ARBA" id="ARBA00022605"/>
    </source>
</evidence>
<evidence type="ECO:0000256" key="1">
    <source>
        <dbReference type="ARBA" id="ARBA00005091"/>
    </source>
</evidence>
<dbReference type="AlphaFoldDB" id="A0A2U1DCH9"/>
<dbReference type="Pfam" id="PF00977">
    <property type="entry name" value="His_biosynth"/>
    <property type="match status" value="1"/>
</dbReference>
<dbReference type="GO" id="GO:0000105">
    <property type="term" value="P:L-histidine biosynthetic process"/>
    <property type="evidence" value="ECO:0007669"/>
    <property type="project" value="UniProtKB-UniPathway"/>
</dbReference>
<dbReference type="InterPro" id="IPR006062">
    <property type="entry name" value="His_biosynth"/>
</dbReference>
<reference evidence="15 16" key="1">
    <citation type="submission" date="2018-04" db="EMBL/GenBank/DDBJ databases">
        <title>Genomic Encyclopedia of Type Strains, Phase IV (KMG-IV): sequencing the most valuable type-strain genomes for metagenomic binning, comparative biology and taxonomic classification.</title>
        <authorList>
            <person name="Goeker M."/>
        </authorList>
    </citation>
    <scope>NUCLEOTIDE SEQUENCE [LARGE SCALE GENOMIC DNA]</scope>
    <source>
        <strain evidence="15 16">DSM 28795</strain>
    </source>
</reference>
<keyword evidence="8" id="KW-0456">Lyase</keyword>
<evidence type="ECO:0000313" key="16">
    <source>
        <dbReference type="Proteomes" id="UP000245433"/>
    </source>
</evidence>
<comment type="caution">
    <text evidence="15">The sequence shown here is derived from an EMBL/GenBank/DDBJ whole genome shotgun (WGS) entry which is preliminary data.</text>
</comment>
<evidence type="ECO:0000256" key="2">
    <source>
        <dbReference type="ARBA" id="ARBA00009667"/>
    </source>
</evidence>
<proteinExistence type="inferred from homology"/>
<dbReference type="InterPro" id="IPR013785">
    <property type="entry name" value="Aldolase_TIM"/>
</dbReference>
<name>A0A2U1DCH9_9LACO</name>
<evidence type="ECO:0000256" key="11">
    <source>
        <dbReference type="ARBA" id="ARBA00031409"/>
    </source>
</evidence>
<dbReference type="PANTHER" id="PTHR21235:SF2">
    <property type="entry name" value="IMIDAZOLE GLYCEROL PHOSPHATE SYNTHASE HISHF"/>
    <property type="match status" value="1"/>
</dbReference>
<evidence type="ECO:0000256" key="3">
    <source>
        <dbReference type="ARBA" id="ARBA00011152"/>
    </source>
</evidence>
<dbReference type="SUPFAM" id="SSF51366">
    <property type="entry name" value="Ribulose-phoshate binding barrel"/>
    <property type="match status" value="1"/>
</dbReference>
<organism evidence="15 16">
    <name type="scientific">Convivina intestini</name>
    <dbReference type="NCBI Taxonomy" id="1505726"/>
    <lineage>
        <taxon>Bacteria</taxon>
        <taxon>Bacillati</taxon>
        <taxon>Bacillota</taxon>
        <taxon>Bacilli</taxon>
        <taxon>Lactobacillales</taxon>
        <taxon>Lactobacillaceae</taxon>
        <taxon>Convivina</taxon>
    </lineage>
</organism>
<dbReference type="UniPathway" id="UPA00031">
    <property type="reaction ID" value="UER00010"/>
</dbReference>
<dbReference type="GO" id="GO:0000107">
    <property type="term" value="F:imidazoleglycerol-phosphate synthase activity"/>
    <property type="evidence" value="ECO:0007669"/>
    <property type="project" value="InterPro"/>
</dbReference>
<keyword evidence="6 14" id="KW-0028">Amino-acid biosynthesis</keyword>
<evidence type="ECO:0000256" key="10">
    <source>
        <dbReference type="ARBA" id="ARBA00030264"/>
    </source>
</evidence>
<evidence type="ECO:0000256" key="5">
    <source>
        <dbReference type="ARBA" id="ARBA00016318"/>
    </source>
</evidence>
<dbReference type="EC" id="4.3.2.10" evidence="4"/>
<dbReference type="InterPro" id="IPR004651">
    <property type="entry name" value="HisF"/>
</dbReference>
<sequence length="253" mass="26628">MALTKRIIPALDIKNGAVAKGVQFNNVKAVGEPIAIAQAYQDSGADELVMLDITASLEDRKTMRSVVDGISAAVFIPLTVGGGIRTVADMAELVKAGADKIFVNSAAINDLSIVTQGAQIFGSQAIVGAIDVKWDQEAGFYRVYVQGGTQPTAWEVGKWAQALVEAGAGELLVTSMDADGMQAGYDLPLYQMLTQKVAVPIIASGGAGTIEDFETLFEQTDVDGALAASVFHFNTIPIPKLKAALKQRGISIR</sequence>
<evidence type="ECO:0000313" key="15">
    <source>
        <dbReference type="EMBL" id="PVY85356.1"/>
    </source>
</evidence>
<dbReference type="OrthoDB" id="9781903at2"/>
<dbReference type="InterPro" id="IPR050064">
    <property type="entry name" value="IGPS_HisA/HisF"/>
</dbReference>
<evidence type="ECO:0000256" key="9">
    <source>
        <dbReference type="ARBA" id="ARBA00025475"/>
    </source>
</evidence>
<gene>
    <name evidence="15" type="ORF">C7384_102176</name>
</gene>
<keyword evidence="7 14" id="KW-0368">Histidine biosynthesis</keyword>
<evidence type="ECO:0000256" key="12">
    <source>
        <dbReference type="ARBA" id="ARBA00032401"/>
    </source>
</evidence>
<accession>A0A2U1DCH9</accession>
<dbReference type="InterPro" id="IPR011060">
    <property type="entry name" value="RibuloseP-bd_barrel"/>
</dbReference>
<keyword evidence="16" id="KW-1185">Reference proteome</keyword>